<evidence type="ECO:0000313" key="2">
    <source>
        <dbReference type="Proteomes" id="UP001501509"/>
    </source>
</evidence>
<sequence length="86" mass="8771">MTSLTPPPPAGDHITLAPAAAAAAPGDAASAVTAPVGHLAAPSPDGDAVLEVLEAEDSILQDFAIPTRAAFDWWYRILKLRVTGPS</sequence>
<dbReference type="EMBL" id="BAAATD010000013">
    <property type="protein sequence ID" value="GAA2627209.1"/>
    <property type="molecule type" value="Genomic_DNA"/>
</dbReference>
<dbReference type="RefSeq" id="WP_344547279.1">
    <property type="nucleotide sequence ID" value="NZ_BAAATD010000013.1"/>
</dbReference>
<comment type="caution">
    <text evidence="1">The sequence shown here is derived from an EMBL/GenBank/DDBJ whole genome shotgun (WGS) entry which is preliminary data.</text>
</comment>
<accession>A0ABN3QJT8</accession>
<organism evidence="1 2">
    <name type="scientific">Actinomadura fulvescens</name>
    <dbReference type="NCBI Taxonomy" id="46160"/>
    <lineage>
        <taxon>Bacteria</taxon>
        <taxon>Bacillati</taxon>
        <taxon>Actinomycetota</taxon>
        <taxon>Actinomycetes</taxon>
        <taxon>Streptosporangiales</taxon>
        <taxon>Thermomonosporaceae</taxon>
        <taxon>Actinomadura</taxon>
    </lineage>
</organism>
<keyword evidence="2" id="KW-1185">Reference proteome</keyword>
<evidence type="ECO:0000313" key="1">
    <source>
        <dbReference type="EMBL" id="GAA2627209.1"/>
    </source>
</evidence>
<reference evidence="1 2" key="1">
    <citation type="journal article" date="2019" name="Int. J. Syst. Evol. Microbiol.">
        <title>The Global Catalogue of Microorganisms (GCM) 10K type strain sequencing project: providing services to taxonomists for standard genome sequencing and annotation.</title>
        <authorList>
            <consortium name="The Broad Institute Genomics Platform"/>
            <consortium name="The Broad Institute Genome Sequencing Center for Infectious Disease"/>
            <person name="Wu L."/>
            <person name="Ma J."/>
        </authorList>
    </citation>
    <scope>NUCLEOTIDE SEQUENCE [LARGE SCALE GENOMIC DNA]</scope>
    <source>
        <strain evidence="1 2">JCM 6833</strain>
    </source>
</reference>
<name>A0ABN3QJT8_9ACTN</name>
<proteinExistence type="predicted"/>
<dbReference type="Proteomes" id="UP001501509">
    <property type="component" value="Unassembled WGS sequence"/>
</dbReference>
<gene>
    <name evidence="1" type="ORF">GCM10010411_75360</name>
</gene>
<protein>
    <submittedName>
        <fullName evidence="1">Uncharacterized protein</fullName>
    </submittedName>
</protein>